<evidence type="ECO:0000313" key="3">
    <source>
        <dbReference type="Proteomes" id="UP000593818"/>
    </source>
</evidence>
<name>A0A7M2XY31_9NOCA</name>
<dbReference type="Proteomes" id="UP000593818">
    <property type="component" value="Plasmid pSID"/>
</dbReference>
<reference evidence="2 3" key="1">
    <citation type="submission" date="2020-10" db="EMBL/GenBank/DDBJ databases">
        <title>Whole genome sequence of oil-degrading bacteria Rhodococcus pyridinivorans strain 5Ap.</title>
        <authorList>
            <person name="Akhremchuk A.E."/>
            <person name="Valentovich L.N."/>
            <person name="Charniauskaya M.I."/>
            <person name="Bukliarevich H.A."/>
            <person name="Titok M.A."/>
        </authorList>
    </citation>
    <scope>NUCLEOTIDE SEQUENCE [LARGE SCALE GENOMIC DNA]</scope>
    <source>
        <strain evidence="2 3">5Ap</strain>
        <plasmid evidence="2 3">pSID</plasmid>
    </source>
</reference>
<evidence type="ECO:0000256" key="1">
    <source>
        <dbReference type="SAM" id="MobiDB-lite"/>
    </source>
</evidence>
<dbReference type="AlphaFoldDB" id="A0A7M2XY31"/>
<gene>
    <name evidence="2" type="ORF">INP59_26835</name>
</gene>
<protein>
    <submittedName>
        <fullName evidence="2">Uncharacterized protein</fullName>
    </submittedName>
</protein>
<sequence>MLALAALTVMAAACGPEVSVSPEETADAPSAPSTVATPSWASTTAPVASPPTSSTATQTSTIPSPTPAAVPHEKPQVRFGGTIDEPAALPMPPAEFMETVGAHVQVAGGWQGVVVPTSVRCETVGDPPPISGTGWGYSANEDGVFESLNVGLQAEYEVPKPRSNRPPYSPSVLLGWVDETGTGWKAHASWAMGGRGPNVIVSPDRRSIRFNGYALATPLLAGSGELDRVTWITFDGAVTCADPMRDLN</sequence>
<dbReference type="RefSeq" id="WP_193904247.1">
    <property type="nucleotide sequence ID" value="NZ_CP063453.1"/>
</dbReference>
<feature type="region of interest" description="Disordered" evidence="1">
    <location>
        <begin position="20"/>
        <end position="74"/>
    </location>
</feature>
<dbReference type="EMBL" id="CP063453">
    <property type="protein sequence ID" value="QOW01991.1"/>
    <property type="molecule type" value="Genomic_DNA"/>
</dbReference>
<geneLocation type="plasmid" evidence="2 3">
    <name>pSID</name>
</geneLocation>
<evidence type="ECO:0000313" key="2">
    <source>
        <dbReference type="EMBL" id="QOW01991.1"/>
    </source>
</evidence>
<feature type="compositionally biased region" description="Low complexity" evidence="1">
    <location>
        <begin position="27"/>
        <end position="70"/>
    </location>
</feature>
<proteinExistence type="predicted"/>
<organism evidence="2 3">
    <name type="scientific">Rhodococcus pyridinivorans</name>
    <dbReference type="NCBI Taxonomy" id="103816"/>
    <lineage>
        <taxon>Bacteria</taxon>
        <taxon>Bacillati</taxon>
        <taxon>Actinomycetota</taxon>
        <taxon>Actinomycetes</taxon>
        <taxon>Mycobacteriales</taxon>
        <taxon>Nocardiaceae</taxon>
        <taxon>Rhodococcus</taxon>
    </lineage>
</organism>
<keyword evidence="2" id="KW-0614">Plasmid</keyword>
<keyword evidence="3" id="KW-1185">Reference proteome</keyword>
<accession>A0A7M2XY31</accession>